<gene>
    <name evidence="2" type="ORF">B296_00031838</name>
</gene>
<feature type="compositionally biased region" description="Low complexity" evidence="1">
    <location>
        <begin position="162"/>
        <end position="177"/>
    </location>
</feature>
<evidence type="ECO:0000313" key="3">
    <source>
        <dbReference type="Proteomes" id="UP000287651"/>
    </source>
</evidence>
<feature type="compositionally biased region" description="Low complexity" evidence="1">
    <location>
        <begin position="93"/>
        <end position="114"/>
    </location>
</feature>
<dbReference type="AlphaFoldDB" id="A0A426YSH8"/>
<dbReference type="EMBL" id="AMZH03010499">
    <property type="protein sequence ID" value="RRT54631.1"/>
    <property type="molecule type" value="Genomic_DNA"/>
</dbReference>
<comment type="caution">
    <text evidence="2">The sequence shown here is derived from an EMBL/GenBank/DDBJ whole genome shotgun (WGS) entry which is preliminary data.</text>
</comment>
<feature type="region of interest" description="Disordered" evidence="1">
    <location>
        <begin position="1"/>
        <end position="52"/>
    </location>
</feature>
<name>A0A426YSH8_ENSVE</name>
<feature type="region of interest" description="Disordered" evidence="1">
    <location>
        <begin position="156"/>
        <end position="207"/>
    </location>
</feature>
<proteinExistence type="predicted"/>
<reference evidence="2 3" key="1">
    <citation type="journal article" date="2014" name="Agronomy (Basel)">
        <title>A Draft Genome Sequence for Ensete ventricosum, the Drought-Tolerant Tree Against Hunger.</title>
        <authorList>
            <person name="Harrison J."/>
            <person name="Moore K.A."/>
            <person name="Paszkiewicz K."/>
            <person name="Jones T."/>
            <person name="Grant M."/>
            <person name="Ambacheew D."/>
            <person name="Muzemil S."/>
            <person name="Studholme D.J."/>
        </authorList>
    </citation>
    <scope>NUCLEOTIDE SEQUENCE [LARGE SCALE GENOMIC DNA]</scope>
</reference>
<protein>
    <submittedName>
        <fullName evidence="2">Uncharacterized protein</fullName>
    </submittedName>
</protein>
<evidence type="ECO:0000313" key="2">
    <source>
        <dbReference type="EMBL" id="RRT54631.1"/>
    </source>
</evidence>
<evidence type="ECO:0000256" key="1">
    <source>
        <dbReference type="SAM" id="MobiDB-lite"/>
    </source>
</evidence>
<feature type="region of interest" description="Disordered" evidence="1">
    <location>
        <begin position="90"/>
        <end position="121"/>
    </location>
</feature>
<organism evidence="2 3">
    <name type="scientific">Ensete ventricosum</name>
    <name type="common">Abyssinian banana</name>
    <name type="synonym">Musa ensete</name>
    <dbReference type="NCBI Taxonomy" id="4639"/>
    <lineage>
        <taxon>Eukaryota</taxon>
        <taxon>Viridiplantae</taxon>
        <taxon>Streptophyta</taxon>
        <taxon>Embryophyta</taxon>
        <taxon>Tracheophyta</taxon>
        <taxon>Spermatophyta</taxon>
        <taxon>Magnoliopsida</taxon>
        <taxon>Liliopsida</taxon>
        <taxon>Zingiberales</taxon>
        <taxon>Musaceae</taxon>
        <taxon>Ensete</taxon>
    </lineage>
</organism>
<feature type="compositionally biased region" description="Low complexity" evidence="1">
    <location>
        <begin position="25"/>
        <end position="52"/>
    </location>
</feature>
<dbReference type="Proteomes" id="UP000287651">
    <property type="component" value="Unassembled WGS sequence"/>
</dbReference>
<sequence length="286" mass="29592">MRARSPAPLSLPFRPSRPHLPPSPAAVASSLAAAPTPSPTVSTAVGSSSSSCGGSWRYFLDTPPPLCCPAGDRSLCDAIDDARSLLPSRATLSQAVPSSPSSPAAAWPPSSKSPLTSRVSREPSSATFSAVASQTSVALSQTSLFPLPPVGLPSCRTWKPRPNSSPTPTSAASFSPPVLLRQLGSGNPPPLSIDASPASADQGRRAEPKKDCRLLPLCRRGRCHLLDRSSKTTVTFSDSDQSPVVGIISHILLPSLLVSDVTASAHRSPTASITAIYSSCAELDNI</sequence>
<accession>A0A426YSH8</accession>